<sequence>MDVIHLRRGADLDSSKTHCESRSSPFGAEFKLCYVANCLVVLRNRLLFHPKKAFASLMTGRVLSLVSKLPKASVLFRLLVANDINFFNDDSNGVGKGMIPYA</sequence>
<dbReference type="Proteomes" id="UP001189624">
    <property type="component" value="Chromosome 10"/>
</dbReference>
<evidence type="ECO:0000313" key="2">
    <source>
        <dbReference type="Proteomes" id="UP001189624"/>
    </source>
</evidence>
<keyword evidence="2" id="KW-1185">Reference proteome</keyword>
<protein>
    <submittedName>
        <fullName evidence="1">Uncharacterized protein</fullName>
    </submittedName>
</protein>
<organism evidence="1 2">
    <name type="scientific">Sphenostylis stenocarpa</name>
    <dbReference type="NCBI Taxonomy" id="92480"/>
    <lineage>
        <taxon>Eukaryota</taxon>
        <taxon>Viridiplantae</taxon>
        <taxon>Streptophyta</taxon>
        <taxon>Embryophyta</taxon>
        <taxon>Tracheophyta</taxon>
        <taxon>Spermatophyta</taxon>
        <taxon>Magnoliopsida</taxon>
        <taxon>eudicotyledons</taxon>
        <taxon>Gunneridae</taxon>
        <taxon>Pentapetalae</taxon>
        <taxon>rosids</taxon>
        <taxon>fabids</taxon>
        <taxon>Fabales</taxon>
        <taxon>Fabaceae</taxon>
        <taxon>Papilionoideae</taxon>
        <taxon>50 kb inversion clade</taxon>
        <taxon>NPAAA clade</taxon>
        <taxon>indigoferoid/millettioid clade</taxon>
        <taxon>Phaseoleae</taxon>
        <taxon>Sphenostylis</taxon>
    </lineage>
</organism>
<gene>
    <name evidence="1" type="ORF">AYBTSS11_LOCUS29846</name>
</gene>
<dbReference type="AlphaFoldDB" id="A0AA86W366"/>
<reference evidence="1" key="1">
    <citation type="submission" date="2023-10" db="EMBL/GenBank/DDBJ databases">
        <authorList>
            <person name="Domelevo Entfellner J.-B."/>
        </authorList>
    </citation>
    <scope>NUCLEOTIDE SEQUENCE</scope>
</reference>
<name>A0AA86W366_9FABA</name>
<proteinExistence type="predicted"/>
<accession>A0AA86W366</accession>
<dbReference type="EMBL" id="OY731407">
    <property type="protein sequence ID" value="CAJ1977678.1"/>
    <property type="molecule type" value="Genomic_DNA"/>
</dbReference>
<evidence type="ECO:0000313" key="1">
    <source>
        <dbReference type="EMBL" id="CAJ1977678.1"/>
    </source>
</evidence>
<dbReference type="Gramene" id="rna-AYBTSS11_LOCUS29846">
    <property type="protein sequence ID" value="CAJ1977678.1"/>
    <property type="gene ID" value="gene-AYBTSS11_LOCUS29846"/>
</dbReference>